<reference evidence="2" key="1">
    <citation type="journal article" date="2019" name="Int. J. Syst. Evol. Microbiol.">
        <title>The Global Catalogue of Microorganisms (GCM) 10K type strain sequencing project: providing services to taxonomists for standard genome sequencing and annotation.</title>
        <authorList>
            <consortium name="The Broad Institute Genomics Platform"/>
            <consortium name="The Broad Institute Genome Sequencing Center for Infectious Disease"/>
            <person name="Wu L."/>
            <person name="Ma J."/>
        </authorList>
    </citation>
    <scope>NUCLEOTIDE SEQUENCE [LARGE SCALE GENOMIC DNA]</scope>
    <source>
        <strain evidence="2">CGMCC 1.16060</strain>
    </source>
</reference>
<accession>A0ABQ1UC11</accession>
<name>A0ABQ1UC11_9FLAO</name>
<protein>
    <recommendedName>
        <fullName evidence="3">DUF1579 domain-containing protein</fullName>
    </recommendedName>
</protein>
<dbReference type="EMBL" id="BMKP01000005">
    <property type="protein sequence ID" value="GGF13807.1"/>
    <property type="molecule type" value="Genomic_DNA"/>
</dbReference>
<comment type="caution">
    <text evidence="1">The sequence shown here is derived from an EMBL/GenBank/DDBJ whole genome shotgun (WGS) entry which is preliminary data.</text>
</comment>
<organism evidence="1 2">
    <name type="scientific">Flavobacterium limi</name>
    <dbReference type="NCBI Taxonomy" id="2045105"/>
    <lineage>
        <taxon>Bacteria</taxon>
        <taxon>Pseudomonadati</taxon>
        <taxon>Bacteroidota</taxon>
        <taxon>Flavobacteriia</taxon>
        <taxon>Flavobacteriales</taxon>
        <taxon>Flavobacteriaceae</taxon>
        <taxon>Flavobacterium</taxon>
    </lineage>
</organism>
<gene>
    <name evidence="1" type="ORF">GCM10011518_23780</name>
</gene>
<sequence>MNKIEDSSFKRLVGVWKTTGDIKSGQENLKLIGIDTYELILDGNYILHKADVKMGDERSGTFEIIKLDNSFNKAIMQYFNTKGEDGIMRSSIINNEFRIEGNGLKFNGTINEENTKINGKWSIQTENEEWTDFIDLNLDKQL</sequence>
<evidence type="ECO:0008006" key="3">
    <source>
        <dbReference type="Google" id="ProtNLM"/>
    </source>
</evidence>
<evidence type="ECO:0000313" key="2">
    <source>
        <dbReference type="Proteomes" id="UP000655016"/>
    </source>
</evidence>
<dbReference type="RefSeq" id="WP_163394817.1">
    <property type="nucleotide sequence ID" value="NZ_BMKP01000005.1"/>
</dbReference>
<proteinExistence type="predicted"/>
<evidence type="ECO:0000313" key="1">
    <source>
        <dbReference type="EMBL" id="GGF13807.1"/>
    </source>
</evidence>
<keyword evidence="2" id="KW-1185">Reference proteome</keyword>
<dbReference type="Proteomes" id="UP000655016">
    <property type="component" value="Unassembled WGS sequence"/>
</dbReference>